<evidence type="ECO:0000313" key="10">
    <source>
        <dbReference type="RefSeq" id="XP_008048845.1"/>
    </source>
</evidence>
<evidence type="ECO:0000313" key="9">
    <source>
        <dbReference type="Proteomes" id="UP000189704"/>
    </source>
</evidence>
<dbReference type="PANTHER" id="PTHR22776:SF15">
    <property type="entry name" value="CKLF-LIKE MARVEL TRANSMEMBRANE DOMAIN-CONTAINING PROTEIN 2"/>
    <property type="match status" value="1"/>
</dbReference>
<evidence type="ECO:0000256" key="4">
    <source>
        <dbReference type="ARBA" id="ARBA00023136"/>
    </source>
</evidence>
<keyword evidence="3 7" id="KW-1133">Transmembrane helix</keyword>
<evidence type="ECO:0000256" key="7">
    <source>
        <dbReference type="SAM" id="Phobius"/>
    </source>
</evidence>
<dbReference type="PROSITE" id="PS51225">
    <property type="entry name" value="MARVEL"/>
    <property type="match status" value="1"/>
</dbReference>
<dbReference type="InterPro" id="IPR008253">
    <property type="entry name" value="Marvel"/>
</dbReference>
<gene>
    <name evidence="10" type="primary">CMTM2</name>
</gene>
<feature type="domain" description="MARVEL" evidence="8">
    <location>
        <begin position="65"/>
        <end position="187"/>
    </location>
</feature>
<proteinExistence type="predicted"/>
<dbReference type="InterPro" id="IPR050578">
    <property type="entry name" value="MARVEL-CKLF_proteins"/>
</dbReference>
<keyword evidence="2 5" id="KW-0812">Transmembrane</keyword>
<dbReference type="STRING" id="1868482.ENSTSYP00000021010"/>
<dbReference type="KEGG" id="csyr:103252057"/>
<feature type="transmembrane region" description="Helical" evidence="7">
    <location>
        <begin position="65"/>
        <end position="91"/>
    </location>
</feature>
<dbReference type="GeneID" id="103252057"/>
<evidence type="ECO:0000259" key="8">
    <source>
        <dbReference type="PROSITE" id="PS51225"/>
    </source>
</evidence>
<evidence type="ECO:0000256" key="1">
    <source>
        <dbReference type="ARBA" id="ARBA00004141"/>
    </source>
</evidence>
<dbReference type="CTD" id="146225"/>
<feature type="compositionally biased region" description="Basic and acidic residues" evidence="6">
    <location>
        <begin position="18"/>
        <end position="27"/>
    </location>
</feature>
<name>A0A1U7STJ1_CARSF</name>
<feature type="region of interest" description="Disordered" evidence="6">
    <location>
        <begin position="192"/>
        <end position="252"/>
    </location>
</feature>
<sequence>MADKSKAKAEPPPPAKPGEAKKDDKAEANAPKPPVQKSVQPKHEVGTRKGCRRYRWEFKDSNKEFWLLGHAPVKILSLGCLIAAMIVYSSIPVHPMLTLVIVLEICFFCFFIILYSLAIQRYVPFILWPVTDLLNDLIACGFLVAAIVFAVRIRQTLPLYYIIGLVLMGVAAFFALIDTCLQRSHFRGKKTRKNVLVPPPTKGAPAAPTTGQEEAGKGKEAEKGKEAAKGKEAGKGKEPAKGKDKGKDKGKK</sequence>
<protein>
    <submittedName>
        <fullName evidence="10">CKLF-like MARVEL transmembrane domain-containing protein 2</fullName>
    </submittedName>
</protein>
<comment type="subcellular location">
    <subcellularLocation>
        <location evidence="1">Membrane</location>
        <topology evidence="1">Multi-pass membrane protein</topology>
    </subcellularLocation>
</comment>
<feature type="transmembrane region" description="Helical" evidence="7">
    <location>
        <begin position="159"/>
        <end position="181"/>
    </location>
</feature>
<organism evidence="9 10">
    <name type="scientific">Carlito syrichta</name>
    <name type="common">Philippine tarsier</name>
    <name type="synonym">Tarsius syrichta</name>
    <dbReference type="NCBI Taxonomy" id="1868482"/>
    <lineage>
        <taxon>Eukaryota</taxon>
        <taxon>Metazoa</taxon>
        <taxon>Chordata</taxon>
        <taxon>Craniata</taxon>
        <taxon>Vertebrata</taxon>
        <taxon>Euteleostomi</taxon>
        <taxon>Mammalia</taxon>
        <taxon>Eutheria</taxon>
        <taxon>Euarchontoglires</taxon>
        <taxon>Primates</taxon>
        <taxon>Haplorrhini</taxon>
        <taxon>Tarsiiformes</taxon>
        <taxon>Tarsiidae</taxon>
        <taxon>Carlito</taxon>
    </lineage>
</organism>
<feature type="region of interest" description="Disordered" evidence="6">
    <location>
        <begin position="1"/>
        <end position="46"/>
    </location>
</feature>
<evidence type="ECO:0000256" key="2">
    <source>
        <dbReference type="ARBA" id="ARBA00022692"/>
    </source>
</evidence>
<dbReference type="OrthoDB" id="9634153at2759"/>
<feature type="compositionally biased region" description="Basic and acidic residues" evidence="6">
    <location>
        <begin position="214"/>
        <end position="252"/>
    </location>
</feature>
<evidence type="ECO:0000256" key="5">
    <source>
        <dbReference type="PROSITE-ProRule" id="PRU00581"/>
    </source>
</evidence>
<keyword evidence="4 5" id="KW-0472">Membrane</keyword>
<evidence type="ECO:0000256" key="3">
    <source>
        <dbReference type="ARBA" id="ARBA00022989"/>
    </source>
</evidence>
<feature type="transmembrane region" description="Helical" evidence="7">
    <location>
        <begin position="97"/>
        <end position="118"/>
    </location>
</feature>
<dbReference type="Proteomes" id="UP000189704">
    <property type="component" value="Unplaced"/>
</dbReference>
<dbReference type="GO" id="GO:0016020">
    <property type="term" value="C:membrane"/>
    <property type="evidence" value="ECO:0007669"/>
    <property type="project" value="UniProtKB-SubCell"/>
</dbReference>
<accession>A0A1U7STJ1</accession>
<feature type="transmembrane region" description="Helical" evidence="7">
    <location>
        <begin position="125"/>
        <end position="153"/>
    </location>
</feature>
<keyword evidence="9" id="KW-1185">Reference proteome</keyword>
<evidence type="ECO:0000256" key="6">
    <source>
        <dbReference type="SAM" id="MobiDB-lite"/>
    </source>
</evidence>
<reference evidence="10" key="1">
    <citation type="submission" date="2025-08" db="UniProtKB">
        <authorList>
            <consortium name="RefSeq"/>
        </authorList>
    </citation>
    <scope>IDENTIFICATION</scope>
</reference>
<dbReference type="AlphaFoldDB" id="A0A1U7STJ1"/>
<dbReference type="PANTHER" id="PTHR22776">
    <property type="entry name" value="MARVEL-CONTAINING POTENTIAL LIPID RAFT-ASSOCIATED PROTEIN"/>
    <property type="match status" value="1"/>
</dbReference>
<dbReference type="RefSeq" id="XP_008048845.1">
    <property type="nucleotide sequence ID" value="XM_008050654.1"/>
</dbReference>
<feature type="compositionally biased region" description="Low complexity" evidence="6">
    <location>
        <begin position="203"/>
        <end position="213"/>
    </location>
</feature>